<feature type="domain" description="Putative Flp pilus-assembly TadG-like N-terminal" evidence="1">
    <location>
        <begin position="3"/>
        <end position="45"/>
    </location>
</feature>
<dbReference type="RefSeq" id="WP_160314491.1">
    <property type="nucleotide sequence ID" value="NZ_LFTY01000002.1"/>
</dbReference>
<sequence>MIIFGVMLFGLMLAIGGLSFDLMRYEAHRSRLQATLDRAVLAAASLTQQNDAKTVVLDYMAKAGLADYINESDINVTQGLGSQKVQATAHIHVPLHHGTMAVFTGIGSDSTTLVATANSAAQESIGNIEISMVLDVSGSMGSYSRLSNLKTAAQGFLDTVYDAAEANTVSTSIIPYATQVNAGANLLSYFQRNAGHEYSHCLNFQTADFSSTTMSLVTPYDQTVHFDPWTSWSSYYTLGDTPPWPVCGDLEQEVVNRAIMPWSTNKSALKTYIGNFVASGNTSTDVGVKWGAALLDPSLQSVVDGMIGTGDVHSALTGRPFNYDTGDAMKILIVMTDGEHTSQFYMNNYREGDSFVWTTEQGGNTHYSLWWDGEASTPVTSPTGNHSYCRGSQWYYGSCYDWEWGSNPDFWFRTYGSGDDLYYSWASTPKGGANATQETWNDLWAKIPPKYFSAGPVWDMHSLTSYERNRYTNAVSYVGSSTKDTRFDTICQAVKSQNVIVFTIGLEVPNSTHEQRLENCATSTGHYYDINNLEIGFAFSSIAAQINQLRLIQ</sequence>
<dbReference type="PATRIC" id="fig|1675527.3.peg.3103"/>
<dbReference type="Pfam" id="PF13400">
    <property type="entry name" value="Tad"/>
    <property type="match status" value="1"/>
</dbReference>
<dbReference type="Proteomes" id="UP000037178">
    <property type="component" value="Unassembled WGS sequence"/>
</dbReference>
<dbReference type="Gene3D" id="3.40.50.410">
    <property type="entry name" value="von Willebrand factor, type A domain"/>
    <property type="match status" value="1"/>
</dbReference>
<comment type="caution">
    <text evidence="2">The sequence shown here is derived from an EMBL/GenBank/DDBJ whole genome shotgun (WGS) entry which is preliminary data.</text>
</comment>
<accession>A0A0J9E5F0</accession>
<dbReference type="InterPro" id="IPR036465">
    <property type="entry name" value="vWFA_dom_sf"/>
</dbReference>
<dbReference type="SUPFAM" id="SSF53300">
    <property type="entry name" value="vWA-like"/>
    <property type="match status" value="1"/>
</dbReference>
<reference evidence="2 3" key="1">
    <citation type="submission" date="2015-06" db="EMBL/GenBank/DDBJ databases">
        <title>Draft genome sequence of an Alphaproteobacteria species associated to the Mediterranean sponge Oscarella lobularis.</title>
        <authorList>
            <person name="Jourda C."/>
            <person name="Santini S."/>
            <person name="Claverie J.-M."/>
        </authorList>
    </citation>
    <scope>NUCLEOTIDE SEQUENCE [LARGE SCALE GENOMIC DNA]</scope>
    <source>
        <strain evidence="2">IGS</strain>
    </source>
</reference>
<dbReference type="InterPro" id="IPR028087">
    <property type="entry name" value="Tad_N"/>
</dbReference>
<gene>
    <name evidence="2" type="ORF">AIOL_002963</name>
</gene>
<dbReference type="AlphaFoldDB" id="A0A0J9E5F0"/>
<dbReference type="EMBL" id="LFTY01000002">
    <property type="protein sequence ID" value="KMW57995.1"/>
    <property type="molecule type" value="Genomic_DNA"/>
</dbReference>
<dbReference type="STRING" id="1675527.AIOL_002963"/>
<evidence type="ECO:0000313" key="3">
    <source>
        <dbReference type="Proteomes" id="UP000037178"/>
    </source>
</evidence>
<dbReference type="OrthoDB" id="7522752at2"/>
<keyword evidence="3" id="KW-1185">Reference proteome</keyword>
<protein>
    <recommendedName>
        <fullName evidence="1">Putative Flp pilus-assembly TadG-like N-terminal domain-containing protein</fullName>
    </recommendedName>
</protein>
<evidence type="ECO:0000259" key="1">
    <source>
        <dbReference type="Pfam" id="PF13400"/>
    </source>
</evidence>
<organism evidence="2 3">
    <name type="scientific">Candidatus Rhodobacter oscarellae</name>
    <dbReference type="NCBI Taxonomy" id="1675527"/>
    <lineage>
        <taxon>Bacteria</taxon>
        <taxon>Pseudomonadati</taxon>
        <taxon>Pseudomonadota</taxon>
        <taxon>Alphaproteobacteria</taxon>
        <taxon>Rhodobacterales</taxon>
        <taxon>Rhodobacter group</taxon>
        <taxon>Rhodobacter</taxon>
    </lineage>
</organism>
<proteinExistence type="predicted"/>
<evidence type="ECO:0000313" key="2">
    <source>
        <dbReference type="EMBL" id="KMW57995.1"/>
    </source>
</evidence>
<name>A0A0J9E5F0_9RHOB</name>